<protein>
    <submittedName>
        <fullName evidence="2">Uncharacterized protein</fullName>
    </submittedName>
</protein>
<gene>
    <name evidence="2" type="ORF">ALO63_103006</name>
</gene>
<proteinExistence type="predicted"/>
<comment type="caution">
    <text evidence="2">The sequence shown here is derived from an EMBL/GenBank/DDBJ whole genome shotgun (WGS) entry which is preliminary data.</text>
</comment>
<sequence>MQPVIMAMKPATTVDSDESVSGRNGALRVSFMQGVP</sequence>
<organism evidence="2 3">
    <name type="scientific">Pseudomonas amygdali pv. mori</name>
    <dbReference type="NCBI Taxonomy" id="34065"/>
    <lineage>
        <taxon>Bacteria</taxon>
        <taxon>Pseudomonadati</taxon>
        <taxon>Pseudomonadota</taxon>
        <taxon>Gammaproteobacteria</taxon>
        <taxon>Pseudomonadales</taxon>
        <taxon>Pseudomonadaceae</taxon>
        <taxon>Pseudomonas</taxon>
        <taxon>Pseudomonas amygdali</taxon>
    </lineage>
</organism>
<feature type="region of interest" description="Disordered" evidence="1">
    <location>
        <begin position="15"/>
        <end position="36"/>
    </location>
</feature>
<dbReference type="AlphaFoldDB" id="A0A0P9UX13"/>
<accession>A0A0P9UX13</accession>
<reference evidence="2 3" key="1">
    <citation type="submission" date="2015-09" db="EMBL/GenBank/DDBJ databases">
        <title>Genome announcement of multiple Pseudomonas syringae strains.</title>
        <authorList>
            <person name="Thakur S."/>
            <person name="Wang P.W."/>
            <person name="Gong Y."/>
            <person name="Weir B.S."/>
            <person name="Guttman D.S."/>
        </authorList>
    </citation>
    <scope>NUCLEOTIDE SEQUENCE [LARGE SCALE GENOMIC DNA]</scope>
    <source>
        <strain evidence="2 3">ICMP4331</strain>
    </source>
</reference>
<name>A0A0P9UX13_PSEA0</name>
<evidence type="ECO:0000256" key="1">
    <source>
        <dbReference type="SAM" id="MobiDB-lite"/>
    </source>
</evidence>
<evidence type="ECO:0000313" key="2">
    <source>
        <dbReference type="EMBL" id="KPX94601.1"/>
    </source>
</evidence>
<dbReference type="EMBL" id="LJQU01000270">
    <property type="protein sequence ID" value="KPX94601.1"/>
    <property type="molecule type" value="Genomic_DNA"/>
</dbReference>
<dbReference type="Proteomes" id="UP000050420">
    <property type="component" value="Unassembled WGS sequence"/>
</dbReference>
<evidence type="ECO:0000313" key="3">
    <source>
        <dbReference type="Proteomes" id="UP000050420"/>
    </source>
</evidence>